<protein>
    <submittedName>
        <fullName evidence="1">DUF2785 domain-containing protein</fullName>
    </submittedName>
</protein>
<keyword evidence="2" id="KW-1185">Reference proteome</keyword>
<gene>
    <name evidence="1" type="ORF">ACFP3T_01875</name>
</gene>
<accession>A0ABW1R2N2</accession>
<evidence type="ECO:0000313" key="2">
    <source>
        <dbReference type="Proteomes" id="UP001596253"/>
    </source>
</evidence>
<comment type="caution">
    <text evidence="1">The sequence shown here is derived from an EMBL/GenBank/DDBJ whole genome shotgun (WGS) entry which is preliminary data.</text>
</comment>
<evidence type="ECO:0000313" key="1">
    <source>
        <dbReference type="EMBL" id="MFC6163419.1"/>
    </source>
</evidence>
<dbReference type="InterPro" id="IPR021247">
    <property type="entry name" value="DUF2785"/>
</dbReference>
<dbReference type="Proteomes" id="UP001596253">
    <property type="component" value="Unassembled WGS sequence"/>
</dbReference>
<proteinExistence type="predicted"/>
<organism evidence="1 2">
    <name type="scientific">Lactiplantibacillus dongliensis</name>
    <dbReference type="NCBI Taxonomy" id="2559919"/>
    <lineage>
        <taxon>Bacteria</taxon>
        <taxon>Bacillati</taxon>
        <taxon>Bacillota</taxon>
        <taxon>Bacilli</taxon>
        <taxon>Lactobacillales</taxon>
        <taxon>Lactobacillaceae</taxon>
        <taxon>Lactiplantibacillus</taxon>
    </lineage>
</organism>
<sequence>MDKQKLTTLKADVLTLRQHLRAGDLYQSLPQRIGYLIDQQARVPASTVIDVPDGEVQALVKGLRDGFQAGSVTTVTDEQIKQLLAHIGSLDPDIRDHGVYYLLNEALQQQLLSEDQLGLIFDTLIQDDQLFDHIDEPENDAVFKRSFSILILSVLVYADHAGFHFMTTARLEQLVQQVCAYLVMEKDTRGYVADHGWAHAYTHVSNLLDELGEEPRLARADKLMMLATLIECYERLSTPLIFGEPERLSSYLAMITSKDELYTDYLLMAFKNWHQDLVMQPAPDSSLMWTRIFNRNRLLEAMALHDDFPTVVSDYLDEELEFLG</sequence>
<name>A0ABW1R2N2_9LACO</name>
<reference evidence="2" key="1">
    <citation type="journal article" date="2019" name="Int. J. Syst. Evol. Microbiol.">
        <title>The Global Catalogue of Microorganisms (GCM) 10K type strain sequencing project: providing services to taxonomists for standard genome sequencing and annotation.</title>
        <authorList>
            <consortium name="The Broad Institute Genomics Platform"/>
            <consortium name="The Broad Institute Genome Sequencing Center for Infectious Disease"/>
            <person name="Wu L."/>
            <person name="Ma J."/>
        </authorList>
    </citation>
    <scope>NUCLEOTIDE SEQUENCE [LARGE SCALE GENOMIC DNA]</scope>
    <source>
        <strain evidence="2">CCM 8932</strain>
    </source>
</reference>
<dbReference type="EMBL" id="JBHSSD010000008">
    <property type="protein sequence ID" value="MFC6163419.1"/>
    <property type="molecule type" value="Genomic_DNA"/>
</dbReference>
<dbReference type="Pfam" id="PF10978">
    <property type="entry name" value="DUF2785"/>
    <property type="match status" value="1"/>
</dbReference>
<dbReference type="RefSeq" id="WP_137639273.1">
    <property type="nucleotide sequence ID" value="NZ_BJDK01000004.1"/>
</dbReference>